<dbReference type="Pfam" id="PF23622">
    <property type="entry name" value="LRR_At1g61320_AtMIF1"/>
    <property type="match status" value="1"/>
</dbReference>
<dbReference type="Gene3D" id="3.80.10.10">
    <property type="entry name" value="Ribonuclease Inhibitor"/>
    <property type="match status" value="1"/>
</dbReference>
<organism evidence="3 4">
    <name type="scientific">Chenopodium quinoa</name>
    <name type="common">Quinoa</name>
    <dbReference type="NCBI Taxonomy" id="63459"/>
    <lineage>
        <taxon>Eukaryota</taxon>
        <taxon>Viridiplantae</taxon>
        <taxon>Streptophyta</taxon>
        <taxon>Embryophyta</taxon>
        <taxon>Tracheophyta</taxon>
        <taxon>Spermatophyta</taxon>
        <taxon>Magnoliopsida</taxon>
        <taxon>eudicotyledons</taxon>
        <taxon>Gunneridae</taxon>
        <taxon>Pentapetalae</taxon>
        <taxon>Caryophyllales</taxon>
        <taxon>Chenopodiaceae</taxon>
        <taxon>Chenopodioideae</taxon>
        <taxon>Atripliceae</taxon>
        <taxon>Chenopodium</taxon>
    </lineage>
</organism>
<evidence type="ECO:0000259" key="1">
    <source>
        <dbReference type="Pfam" id="PF00646"/>
    </source>
</evidence>
<dbReference type="AlphaFoldDB" id="A0A803LC54"/>
<reference evidence="3" key="1">
    <citation type="journal article" date="2017" name="Nature">
        <title>The genome of Chenopodium quinoa.</title>
        <authorList>
            <person name="Jarvis D.E."/>
            <person name="Ho Y.S."/>
            <person name="Lightfoot D.J."/>
            <person name="Schmoeckel S.M."/>
            <person name="Li B."/>
            <person name="Borm T.J.A."/>
            <person name="Ohyanagi H."/>
            <person name="Mineta K."/>
            <person name="Michell C.T."/>
            <person name="Saber N."/>
            <person name="Kharbatia N.M."/>
            <person name="Rupper R.R."/>
            <person name="Sharp A.R."/>
            <person name="Dally N."/>
            <person name="Boughton B.A."/>
            <person name="Woo Y.H."/>
            <person name="Gao G."/>
            <person name="Schijlen E.G.W.M."/>
            <person name="Guo X."/>
            <person name="Momin A.A."/>
            <person name="Negrao S."/>
            <person name="Al-Babili S."/>
            <person name="Gehring C."/>
            <person name="Roessner U."/>
            <person name="Jung C."/>
            <person name="Murphy K."/>
            <person name="Arold S.T."/>
            <person name="Gojobori T."/>
            <person name="van der Linden C.G."/>
            <person name="van Loo E.N."/>
            <person name="Jellen E.N."/>
            <person name="Maughan P.J."/>
            <person name="Tester M."/>
        </authorList>
    </citation>
    <scope>NUCLEOTIDE SEQUENCE [LARGE SCALE GENOMIC DNA]</scope>
    <source>
        <strain evidence="3">cv. PI 614886</strain>
    </source>
</reference>
<sequence>MANSSVLGHPLFRNLKKLKRIEEKDRISELSDELLSNIVARLTLKEAIATSILSKRWTNVWVSYPFLDFGFLQINYYPEVLVHRVNNVLEKFDGGKLDKFRIVHPMSERFKSHIDEWIAFATRNRVSELELNFGSWRRHEGFNNYYVPLHVFAREDMMISNRSSPNVRSFVSLTDLRLTAVNLSDPINAKNTAPHLKLKSLKLYDCFDLKKLELLAPNLVSFNYEGDYKKRLCTSIKDAPQLASLRLSVETGFESDMHPIFPRGKNFIFNQFSSYLPKLESMVVSVALFEDMSNFMELCVFSNLKTLVLDANSSSIRLCCQVAAFIISASPYLELLELNLSSTKASLKKMEALELPSMSPHKNLKEVKLSGFRADVYIVDFLASLVECTDSLLKINLSAYATHRSGDDLFVENCKICVQELRKILYTNVQLIFHD</sequence>
<dbReference type="SUPFAM" id="SSF81383">
    <property type="entry name" value="F-box domain"/>
    <property type="match status" value="1"/>
</dbReference>
<feature type="domain" description="At1g61320/AtMIF1 LRR" evidence="2">
    <location>
        <begin position="197"/>
        <end position="423"/>
    </location>
</feature>
<feature type="domain" description="F-box" evidence="1">
    <location>
        <begin position="27"/>
        <end position="66"/>
    </location>
</feature>
<evidence type="ECO:0000313" key="4">
    <source>
        <dbReference type="Proteomes" id="UP000596660"/>
    </source>
</evidence>
<evidence type="ECO:0000313" key="3">
    <source>
        <dbReference type="EnsemblPlants" id="AUR62009443-RA:cds"/>
    </source>
</evidence>
<dbReference type="InterPro" id="IPR053772">
    <property type="entry name" value="At1g61320/At1g61330-like"/>
</dbReference>
<dbReference type="PANTHER" id="PTHR34145">
    <property type="entry name" value="OS02G0105600 PROTEIN"/>
    <property type="match status" value="1"/>
</dbReference>
<evidence type="ECO:0000259" key="2">
    <source>
        <dbReference type="Pfam" id="PF23622"/>
    </source>
</evidence>
<dbReference type="EnsemblPlants" id="AUR62009443-RA">
    <property type="protein sequence ID" value="AUR62009443-RA:cds"/>
    <property type="gene ID" value="AUR62009443"/>
</dbReference>
<proteinExistence type="predicted"/>
<dbReference type="InterPro" id="IPR032675">
    <property type="entry name" value="LRR_dom_sf"/>
</dbReference>
<dbReference type="Pfam" id="PF00646">
    <property type="entry name" value="F-box"/>
    <property type="match status" value="1"/>
</dbReference>
<dbReference type="Gramene" id="AUR62009443-RA">
    <property type="protein sequence ID" value="AUR62009443-RA:cds"/>
    <property type="gene ID" value="AUR62009443"/>
</dbReference>
<dbReference type="SUPFAM" id="SSF52047">
    <property type="entry name" value="RNI-like"/>
    <property type="match status" value="1"/>
</dbReference>
<dbReference type="InterPro" id="IPR055357">
    <property type="entry name" value="LRR_At1g61320_AtMIF1"/>
</dbReference>
<dbReference type="PANTHER" id="PTHR34145:SF68">
    <property type="entry name" value="FBD DOMAIN-CONTAINING PROTEIN"/>
    <property type="match status" value="1"/>
</dbReference>
<dbReference type="InterPro" id="IPR001810">
    <property type="entry name" value="F-box_dom"/>
</dbReference>
<reference evidence="3" key="2">
    <citation type="submission" date="2021-03" db="UniProtKB">
        <authorList>
            <consortium name="EnsemblPlants"/>
        </authorList>
    </citation>
    <scope>IDENTIFICATION</scope>
</reference>
<dbReference type="InterPro" id="IPR036047">
    <property type="entry name" value="F-box-like_dom_sf"/>
</dbReference>
<protein>
    <recommendedName>
        <fullName evidence="5">F-box domain-containing protein</fullName>
    </recommendedName>
</protein>
<dbReference type="Proteomes" id="UP000596660">
    <property type="component" value="Unplaced"/>
</dbReference>
<evidence type="ECO:0008006" key="5">
    <source>
        <dbReference type="Google" id="ProtNLM"/>
    </source>
</evidence>
<name>A0A803LC54_CHEQI</name>
<accession>A0A803LC54</accession>
<keyword evidence="4" id="KW-1185">Reference proteome</keyword>